<dbReference type="SUPFAM" id="SSF103481">
    <property type="entry name" value="Multidrug resistance efflux transporter EmrE"/>
    <property type="match status" value="1"/>
</dbReference>
<dbReference type="InterPro" id="IPR006750">
    <property type="entry name" value="YdcZ"/>
</dbReference>
<keyword evidence="1" id="KW-0812">Transmembrane</keyword>
<accession>A0A451G4R2</accession>
<keyword evidence="2" id="KW-0732">Signal</keyword>
<feature type="chain" id="PRO_5019188231" evidence="2">
    <location>
        <begin position="17"/>
        <end position="147"/>
    </location>
</feature>
<keyword evidence="1" id="KW-0472">Membrane</keyword>
<evidence type="ECO:0000256" key="2">
    <source>
        <dbReference type="SAM" id="SignalP"/>
    </source>
</evidence>
<dbReference type="Proteomes" id="UP000285478">
    <property type="component" value="Chromosome"/>
</dbReference>
<feature type="transmembrane region" description="Helical" evidence="1">
    <location>
        <begin position="95"/>
        <end position="116"/>
    </location>
</feature>
<proteinExistence type="predicted"/>
<dbReference type="AlphaFoldDB" id="A0A451G4R2"/>
<dbReference type="RefSeq" id="WP_029939520.1">
    <property type="nucleotide sequence ID" value="NZ_CP035033.1"/>
</dbReference>
<keyword evidence="4" id="KW-1185">Reference proteome</keyword>
<dbReference type="PANTHER" id="PTHR34821:SF2">
    <property type="entry name" value="INNER MEMBRANE PROTEIN YDCZ"/>
    <property type="match status" value="1"/>
</dbReference>
<feature type="transmembrane region" description="Helical" evidence="1">
    <location>
        <begin position="128"/>
        <end position="145"/>
    </location>
</feature>
<sequence>MNSLSLIAFFSGAAIAAQAGLNAQLGVWLKNPFLATVVAFAASLMVIGLSVLVTTREYPSWEAVRAVPWYLWFSGGVLSAFAISMFYFLIPKMGIGQMMAFALSGQLLMAVIASHFGWFDMPQKPLTPSRWLGIVALLVGVILINKE</sequence>
<reference evidence="3 4" key="1">
    <citation type="journal article" date="2018" name="Environ. Microbiol.">
        <title>Genomes of ubiquitous marine and hypersaline Hydrogenovibrio, Thiomicrorhabdus and Thiomicrospira spp. encode a diversity of mechanisms to sustain chemolithoautotrophy in heterogeneous environments.</title>
        <authorList>
            <person name="Scott K.M."/>
            <person name="Williams J."/>
            <person name="Porter C.M.B."/>
            <person name="Russel S."/>
            <person name="Harmer T.L."/>
            <person name="Paul J.H."/>
            <person name="Antonen K.M."/>
            <person name="Bridges M.K."/>
            <person name="Camper G.J."/>
            <person name="Campla C.K."/>
            <person name="Casella L.G."/>
            <person name="Chase E."/>
            <person name="Conrad J.W."/>
            <person name="Cruz M.C."/>
            <person name="Dunlap D.S."/>
            <person name="Duran L."/>
            <person name="Fahsbender E.M."/>
            <person name="Goldsmith D.B."/>
            <person name="Keeley R.F."/>
            <person name="Kondoff M.R."/>
            <person name="Kussy B.I."/>
            <person name="Lane M.K."/>
            <person name="Lawler S."/>
            <person name="Leigh B.A."/>
            <person name="Lewis C."/>
            <person name="Lostal L.M."/>
            <person name="Marking D."/>
            <person name="Mancera P.A."/>
            <person name="McClenthan E.C."/>
            <person name="McIntyre E.A."/>
            <person name="Mine J.A."/>
            <person name="Modi S."/>
            <person name="Moore B.D."/>
            <person name="Morgan W.A."/>
            <person name="Nelson K.M."/>
            <person name="Nguyen K.N."/>
            <person name="Ogburn N."/>
            <person name="Parrino D.G."/>
            <person name="Pedapudi A.D."/>
            <person name="Pelham R.P."/>
            <person name="Preece A.M."/>
            <person name="Rampersad E.A."/>
            <person name="Richardson J.C."/>
            <person name="Rodgers C.M."/>
            <person name="Schaffer B.L."/>
            <person name="Sheridan N.E."/>
            <person name="Solone M.R."/>
            <person name="Staley Z.R."/>
            <person name="Tabuchi M."/>
            <person name="Waide R.J."/>
            <person name="Wanjugi P.W."/>
            <person name="Young S."/>
            <person name="Clum A."/>
            <person name="Daum C."/>
            <person name="Huntemann M."/>
            <person name="Ivanova N."/>
            <person name="Kyrpides N."/>
            <person name="Mikhailova N."/>
            <person name="Palaniappan K."/>
            <person name="Pillay M."/>
            <person name="Reddy T.B.K."/>
            <person name="Shapiro N."/>
            <person name="Stamatis D."/>
            <person name="Varghese N."/>
            <person name="Woyke T."/>
            <person name="Boden R."/>
            <person name="Freyermuth S.K."/>
            <person name="Kerfeld C.A."/>
        </authorList>
    </citation>
    <scope>NUCLEOTIDE SEQUENCE [LARGE SCALE GENOMIC DNA]</scope>
    <source>
        <strain evidence="3 4">JR-2</strain>
    </source>
</reference>
<evidence type="ECO:0000256" key="1">
    <source>
        <dbReference type="SAM" id="Phobius"/>
    </source>
</evidence>
<feature type="transmembrane region" description="Helical" evidence="1">
    <location>
        <begin position="33"/>
        <end position="55"/>
    </location>
</feature>
<protein>
    <submittedName>
        <fullName evidence="3">DMT family transporter</fullName>
    </submittedName>
</protein>
<dbReference type="EMBL" id="CP035033">
    <property type="protein sequence ID" value="QAB14470.1"/>
    <property type="molecule type" value="Genomic_DNA"/>
</dbReference>
<evidence type="ECO:0000313" key="3">
    <source>
        <dbReference type="EMBL" id="QAB14470.1"/>
    </source>
</evidence>
<feature type="transmembrane region" description="Helical" evidence="1">
    <location>
        <begin position="67"/>
        <end position="89"/>
    </location>
</feature>
<dbReference type="KEGG" id="htr:EPV75_01700"/>
<dbReference type="Pfam" id="PF04657">
    <property type="entry name" value="DMT_YdcZ"/>
    <property type="match status" value="1"/>
</dbReference>
<name>A0A451G4R2_9GAMM</name>
<keyword evidence="1" id="KW-1133">Transmembrane helix</keyword>
<feature type="signal peptide" evidence="2">
    <location>
        <begin position="1"/>
        <end position="16"/>
    </location>
</feature>
<organism evidence="3 4">
    <name type="scientific">Hydrogenovibrio thermophilus</name>
    <dbReference type="NCBI Taxonomy" id="265883"/>
    <lineage>
        <taxon>Bacteria</taxon>
        <taxon>Pseudomonadati</taxon>
        <taxon>Pseudomonadota</taxon>
        <taxon>Gammaproteobacteria</taxon>
        <taxon>Thiotrichales</taxon>
        <taxon>Piscirickettsiaceae</taxon>
        <taxon>Hydrogenovibrio</taxon>
    </lineage>
</organism>
<evidence type="ECO:0000313" key="4">
    <source>
        <dbReference type="Proteomes" id="UP000285478"/>
    </source>
</evidence>
<dbReference type="PANTHER" id="PTHR34821">
    <property type="entry name" value="INNER MEMBRANE PROTEIN YDCZ"/>
    <property type="match status" value="1"/>
</dbReference>
<gene>
    <name evidence="3" type="ORF">EPV75_01700</name>
</gene>
<dbReference type="GO" id="GO:0005886">
    <property type="term" value="C:plasma membrane"/>
    <property type="evidence" value="ECO:0007669"/>
    <property type="project" value="TreeGrafter"/>
</dbReference>
<dbReference type="InterPro" id="IPR037185">
    <property type="entry name" value="EmrE-like"/>
</dbReference>